<sequence length="1285" mass="148505">MYKKRYINRGGSRGGRGGSARGRGGRGQSYQRGGGGQVYQQYAPRDQQQQQNYGGYYDQNQRSSSYQDSYYQEGVDTYGQEYGDYYDEYPGSSQQQMTEQQYLQMKKEQEEQASYAGKQEQTQYQSHRKVVNVESNVQSQQYQAKQAYQTDSLNQSQYQPKYQAKDQSTPQLNTQSSVFVPKKKTQDSQSYPQEDQYTATQQYSQPQTAQAKYLPKEQTQSYQKSSQYDAPKDQQSYQPRYQQKQQYEESKQSSYDNYGQPQYDDYYDSGYNYQQNQQYQYQDYDQYYQGDKGAEQNENYQNDQFYDDYYQEVNKRGLDDYGDYGNEGGVFEDFENDYYNETDTQVSRDAISTTQSQYSSRTVSQKNEPIAKDEQKQEKPQKKPIAQVYEKEKYQRGGKYQKPIKEQQDTHKGGQNRDREHRSQKERYQQEEQDNSQNQVQLNEISNLNYAQGHRSEHVNSPCVVMMVAEKPSIALSISEALSNNFVKKNGVAKQCPVYTFKGNFQGQQASFRVTSVAGHVYNRDFPLDYQDRRMDPKSLFEAPTVRRLDNSSRIIAKHLQAVSSGIDYMVLWLDCDKEGENICFEVLDICRRNIPSSKKQRVFRAKFSSIAKKDIQASFDALKFEPSYNESVSVEARQIMDLKIGVAFSRFQTQYFAHLLRGQSEIRMITYGPCQTPTLGFCVDQAEKIKKFIPEPYWSIETVIGDRVYDKTYYLKWQRGKIYDRTITSIIHARILGIQTAEVIDIKKSNAVQGKPQGLNTVKMLKVASKTYGMSAHDTMKIAEHLYLRGFITYPRTESTTYSSNFNFKEILTQHMSHPDWGNYAQMLLNGGMVKPKKGVDAGDHPPITPVKSATKSQLGDREWRLYNFISRNFFGSISHDASYEQVKVLFQVGQKDSVNEIFKLKGNILKEEGFLEVMPWLLQSDKEIPVYKMGQQVDIKAIRITEGKTQAPGYLTEAKLISQMEKHGIGTDASIPTHINNIIERKFVTVLDPGRQLVPTPLGLALVKGYCQIDPELVLPSIRQNIEKSCELIAKGKADFNKILSHVLNMFKKKFEFFRANIISMEKILALMLKSSRGLASNEFLLSNKIKHDDSSDFRKTALNFCIKCFKGHLHLQFHSKKGWGLKCYDCNFRIGVLQGAARVLKEDKKCDECDSYLISATYTKDSPFPGKRSEHTGCILCDSLLNSTIITFLSKKPKKLPEEMNDEERKIYEEKKKKMDDKKKAKELRKIEEAKQDKTKKDESKANEEQKKKNKKKKGGMGNQMTQQELMNEFIKKQLQGN</sequence>
<dbReference type="InterPro" id="IPR023405">
    <property type="entry name" value="Topo_IA_core_domain"/>
</dbReference>
<feature type="compositionally biased region" description="Polar residues" evidence="7">
    <location>
        <begin position="187"/>
        <end position="210"/>
    </location>
</feature>
<dbReference type="Proteomes" id="UP000039865">
    <property type="component" value="Unassembled WGS sequence"/>
</dbReference>
<dbReference type="Gene3D" id="1.10.460.10">
    <property type="entry name" value="Topoisomerase I, domain 2"/>
    <property type="match status" value="1"/>
</dbReference>
<dbReference type="SMART" id="SM00493">
    <property type="entry name" value="TOPRIM"/>
    <property type="match status" value="1"/>
</dbReference>
<evidence type="ECO:0000313" key="10">
    <source>
        <dbReference type="EMBL" id="CDW89802.1"/>
    </source>
</evidence>
<evidence type="ECO:0000313" key="11">
    <source>
        <dbReference type="Proteomes" id="UP000039865"/>
    </source>
</evidence>
<dbReference type="CDD" id="cd00186">
    <property type="entry name" value="TOP1Ac"/>
    <property type="match status" value="1"/>
</dbReference>
<feature type="compositionally biased region" description="Basic and acidic residues" evidence="7">
    <location>
        <begin position="369"/>
        <end position="381"/>
    </location>
</feature>
<evidence type="ECO:0000256" key="7">
    <source>
        <dbReference type="SAM" id="MobiDB-lite"/>
    </source>
</evidence>
<dbReference type="EC" id="5.6.2.1" evidence="3"/>
<dbReference type="SMART" id="SM00436">
    <property type="entry name" value="TOP1Bc"/>
    <property type="match status" value="1"/>
</dbReference>
<dbReference type="GO" id="GO:0006281">
    <property type="term" value="P:DNA repair"/>
    <property type="evidence" value="ECO:0007669"/>
    <property type="project" value="TreeGrafter"/>
</dbReference>
<feature type="compositionally biased region" description="Low complexity" evidence="7">
    <location>
        <begin position="234"/>
        <end position="245"/>
    </location>
</feature>
<dbReference type="PRINTS" id="PR00417">
    <property type="entry name" value="PRTPISMRASEI"/>
</dbReference>
<reference evidence="10 11" key="1">
    <citation type="submission" date="2014-06" db="EMBL/GenBank/DDBJ databases">
        <authorList>
            <person name="Swart Estienne"/>
        </authorList>
    </citation>
    <scope>NUCLEOTIDE SEQUENCE [LARGE SCALE GENOMIC DNA]</scope>
    <source>
        <strain evidence="10 11">130c</strain>
    </source>
</reference>
<comment type="catalytic activity">
    <reaction evidence="1">
        <text>ATP-independent breakage of single-stranded DNA, followed by passage and rejoining.</text>
        <dbReference type="EC" id="5.6.2.1"/>
    </reaction>
</comment>
<comment type="similarity">
    <text evidence="2">Belongs to the type IA topoisomerase family.</text>
</comment>
<evidence type="ECO:0000256" key="2">
    <source>
        <dbReference type="ARBA" id="ARBA00009446"/>
    </source>
</evidence>
<dbReference type="InterPro" id="IPR003602">
    <property type="entry name" value="Topo_IA_DNA-bd_dom"/>
</dbReference>
<feature type="domain" description="Toprim" evidence="8">
    <location>
        <begin position="464"/>
        <end position="607"/>
    </location>
</feature>
<gene>
    <name evidence="10" type="primary">Contig14466.g15412</name>
    <name evidence="10" type="ORF">STYLEM_18941</name>
</gene>
<dbReference type="PANTHER" id="PTHR11390:SF20">
    <property type="entry name" value="DNA TOPOISOMERASE 3-BETA-1"/>
    <property type="match status" value="1"/>
</dbReference>
<feature type="compositionally biased region" description="Basic and acidic residues" evidence="7">
    <location>
        <begin position="1214"/>
        <end position="1254"/>
    </location>
</feature>
<protein>
    <recommendedName>
        <fullName evidence="3">DNA topoisomerase</fullName>
        <ecNumber evidence="3">5.6.2.1</ecNumber>
    </recommendedName>
</protein>
<dbReference type="OrthoDB" id="430051at2759"/>
<dbReference type="InterPro" id="IPR013824">
    <property type="entry name" value="Topo_IA_cen_sub1"/>
</dbReference>
<dbReference type="GO" id="GO:0006310">
    <property type="term" value="P:DNA recombination"/>
    <property type="evidence" value="ECO:0007669"/>
    <property type="project" value="TreeGrafter"/>
</dbReference>
<dbReference type="GO" id="GO:0003677">
    <property type="term" value="F:DNA binding"/>
    <property type="evidence" value="ECO:0007669"/>
    <property type="project" value="UniProtKB-KW"/>
</dbReference>
<keyword evidence="11" id="KW-1185">Reference proteome</keyword>
<dbReference type="PANTHER" id="PTHR11390">
    <property type="entry name" value="PROKARYOTIC DNA TOPOISOMERASE"/>
    <property type="match status" value="1"/>
</dbReference>
<evidence type="ECO:0000259" key="8">
    <source>
        <dbReference type="PROSITE" id="PS50880"/>
    </source>
</evidence>
<feature type="region of interest" description="Disordered" evidence="7">
    <location>
        <begin position="1"/>
        <end position="304"/>
    </location>
</feature>
<dbReference type="InterPro" id="IPR013825">
    <property type="entry name" value="Topo_IA_cen_sub2"/>
</dbReference>
<feature type="region of interest" description="Disordered" evidence="7">
    <location>
        <begin position="1214"/>
        <end position="1285"/>
    </location>
</feature>
<feature type="compositionally biased region" description="Low complexity" evidence="7">
    <location>
        <begin position="94"/>
        <end position="104"/>
    </location>
</feature>
<dbReference type="Pfam" id="PF01751">
    <property type="entry name" value="Toprim"/>
    <property type="match status" value="1"/>
</dbReference>
<dbReference type="CDD" id="cd03362">
    <property type="entry name" value="TOPRIM_TopoIA_TopoIII"/>
    <property type="match status" value="1"/>
</dbReference>
<feature type="region of interest" description="Disordered" evidence="7">
    <location>
        <begin position="345"/>
        <end position="439"/>
    </location>
</feature>
<feature type="compositionally biased region" description="Polar residues" evidence="7">
    <location>
        <begin position="150"/>
        <end position="178"/>
    </location>
</feature>
<dbReference type="InterPro" id="IPR013826">
    <property type="entry name" value="Topo_IA_cen_sub3"/>
</dbReference>
<evidence type="ECO:0000256" key="4">
    <source>
        <dbReference type="ARBA" id="ARBA00023029"/>
    </source>
</evidence>
<dbReference type="InterPro" id="IPR000380">
    <property type="entry name" value="Topo_IA"/>
</dbReference>
<dbReference type="InterPro" id="IPR013497">
    <property type="entry name" value="Topo_IA_cen"/>
</dbReference>
<dbReference type="InterPro" id="IPR023406">
    <property type="entry name" value="Topo_IA_AS"/>
</dbReference>
<evidence type="ECO:0000256" key="3">
    <source>
        <dbReference type="ARBA" id="ARBA00012891"/>
    </source>
</evidence>
<feature type="domain" description="Topo IA-type catalytic" evidence="9">
    <location>
        <begin position="628"/>
        <end position="1057"/>
    </location>
</feature>
<dbReference type="SUPFAM" id="SSF56712">
    <property type="entry name" value="Prokaryotic type I DNA topoisomerase"/>
    <property type="match status" value="1"/>
</dbReference>
<feature type="compositionally biased region" description="Basic and acidic residues" evidence="7">
    <location>
        <begin position="403"/>
        <end position="430"/>
    </location>
</feature>
<dbReference type="Pfam" id="PF01131">
    <property type="entry name" value="Topoisom_bac"/>
    <property type="match status" value="1"/>
</dbReference>
<evidence type="ECO:0000256" key="6">
    <source>
        <dbReference type="ARBA" id="ARBA00023235"/>
    </source>
</evidence>
<keyword evidence="5" id="KW-0238">DNA-binding</keyword>
<dbReference type="Gene3D" id="1.10.290.10">
    <property type="entry name" value="Topoisomerase I, domain 4"/>
    <property type="match status" value="1"/>
</dbReference>
<dbReference type="InterPro" id="IPR003601">
    <property type="entry name" value="Topo_IA_2"/>
</dbReference>
<evidence type="ECO:0000259" key="9">
    <source>
        <dbReference type="PROSITE" id="PS52039"/>
    </source>
</evidence>
<dbReference type="InterPro" id="IPR034144">
    <property type="entry name" value="TOPRIM_TopoIII"/>
</dbReference>
<accession>A0A078B952</accession>
<keyword evidence="6 10" id="KW-0413">Isomerase</keyword>
<dbReference type="SMART" id="SM00437">
    <property type="entry name" value="TOP1Ac"/>
    <property type="match status" value="1"/>
</dbReference>
<dbReference type="PROSITE" id="PS50880">
    <property type="entry name" value="TOPRIM"/>
    <property type="match status" value="1"/>
</dbReference>
<dbReference type="Gene3D" id="2.70.20.10">
    <property type="entry name" value="Topoisomerase I, domain 3"/>
    <property type="match status" value="1"/>
</dbReference>
<dbReference type="GO" id="GO:0006265">
    <property type="term" value="P:DNA topological change"/>
    <property type="evidence" value="ECO:0007669"/>
    <property type="project" value="InterPro"/>
</dbReference>
<feature type="compositionally biased region" description="Polar residues" evidence="7">
    <location>
        <begin position="217"/>
        <end position="228"/>
    </location>
</feature>
<feature type="compositionally biased region" description="Polar residues" evidence="7">
    <location>
        <begin position="345"/>
        <end position="367"/>
    </location>
</feature>
<evidence type="ECO:0000256" key="5">
    <source>
        <dbReference type="ARBA" id="ARBA00023125"/>
    </source>
</evidence>
<proteinExistence type="inferred from homology"/>
<dbReference type="InParanoid" id="A0A078B952"/>
<dbReference type="PROSITE" id="PS52039">
    <property type="entry name" value="TOPO_IA_2"/>
    <property type="match status" value="1"/>
</dbReference>
<keyword evidence="4" id="KW-0799">Topoisomerase</keyword>
<dbReference type="PROSITE" id="PS00396">
    <property type="entry name" value="TOPO_IA_1"/>
    <property type="match status" value="1"/>
</dbReference>
<evidence type="ECO:0000256" key="1">
    <source>
        <dbReference type="ARBA" id="ARBA00000213"/>
    </source>
</evidence>
<dbReference type="GO" id="GO:0003917">
    <property type="term" value="F:DNA topoisomerase type I (single strand cut, ATP-independent) activity"/>
    <property type="evidence" value="ECO:0007669"/>
    <property type="project" value="UniProtKB-EC"/>
</dbReference>
<dbReference type="FunFam" id="1.10.290.10:FF:000001">
    <property type="entry name" value="DNA topoisomerase"/>
    <property type="match status" value="1"/>
</dbReference>
<feature type="compositionally biased region" description="Low complexity" evidence="7">
    <location>
        <begin position="38"/>
        <end position="83"/>
    </location>
</feature>
<dbReference type="Gene3D" id="3.40.50.140">
    <property type="match status" value="1"/>
</dbReference>
<feature type="compositionally biased region" description="Low complexity" evidence="7">
    <location>
        <begin position="132"/>
        <end position="149"/>
    </location>
</feature>
<feature type="compositionally biased region" description="Gly residues" evidence="7">
    <location>
        <begin position="11"/>
        <end position="37"/>
    </location>
</feature>
<dbReference type="InterPro" id="IPR006171">
    <property type="entry name" value="TOPRIM_dom"/>
</dbReference>
<dbReference type="GO" id="GO:0005634">
    <property type="term" value="C:nucleus"/>
    <property type="evidence" value="ECO:0007669"/>
    <property type="project" value="TreeGrafter"/>
</dbReference>
<feature type="compositionally biased region" description="Low complexity" evidence="7">
    <location>
        <begin position="262"/>
        <end position="304"/>
    </location>
</feature>
<organism evidence="10 11">
    <name type="scientific">Stylonychia lemnae</name>
    <name type="common">Ciliate</name>
    <dbReference type="NCBI Taxonomy" id="5949"/>
    <lineage>
        <taxon>Eukaryota</taxon>
        <taxon>Sar</taxon>
        <taxon>Alveolata</taxon>
        <taxon>Ciliophora</taxon>
        <taxon>Intramacronucleata</taxon>
        <taxon>Spirotrichea</taxon>
        <taxon>Stichotrichia</taxon>
        <taxon>Sporadotrichida</taxon>
        <taxon>Oxytrichidae</taxon>
        <taxon>Stylonychinae</taxon>
        <taxon>Stylonychia</taxon>
    </lineage>
</organism>
<name>A0A078B952_STYLE</name>
<dbReference type="EMBL" id="CCKQ01017887">
    <property type="protein sequence ID" value="CDW89802.1"/>
    <property type="molecule type" value="Genomic_DNA"/>
</dbReference>